<feature type="non-terminal residue" evidence="1">
    <location>
        <position position="301"/>
    </location>
</feature>
<comment type="caution">
    <text evidence="1">The sequence shown here is derived from an EMBL/GenBank/DDBJ whole genome shotgun (WGS) entry which is preliminary data.</text>
</comment>
<protein>
    <submittedName>
        <fullName evidence="1">Uncharacterized protein</fullName>
    </submittedName>
</protein>
<organism evidence="1 2">
    <name type="scientific">Coniosporium uncinatum</name>
    <dbReference type="NCBI Taxonomy" id="93489"/>
    <lineage>
        <taxon>Eukaryota</taxon>
        <taxon>Fungi</taxon>
        <taxon>Dikarya</taxon>
        <taxon>Ascomycota</taxon>
        <taxon>Pezizomycotina</taxon>
        <taxon>Dothideomycetes</taxon>
        <taxon>Dothideomycetes incertae sedis</taxon>
        <taxon>Coniosporium</taxon>
    </lineage>
</organism>
<gene>
    <name evidence="1" type="ORF">LTS18_015042</name>
</gene>
<name>A0ACC3D8C2_9PEZI</name>
<keyword evidence="2" id="KW-1185">Reference proteome</keyword>
<proteinExistence type="predicted"/>
<reference evidence="1" key="1">
    <citation type="submission" date="2024-09" db="EMBL/GenBank/DDBJ databases">
        <title>Black Yeasts Isolated from many extreme environments.</title>
        <authorList>
            <person name="Coleine C."/>
            <person name="Stajich J.E."/>
            <person name="Selbmann L."/>
        </authorList>
    </citation>
    <scope>NUCLEOTIDE SEQUENCE</scope>
    <source>
        <strain evidence="1">CCFEE 5737</strain>
    </source>
</reference>
<evidence type="ECO:0000313" key="1">
    <source>
        <dbReference type="EMBL" id="KAK3063498.1"/>
    </source>
</evidence>
<dbReference type="Proteomes" id="UP001186974">
    <property type="component" value="Unassembled WGS sequence"/>
</dbReference>
<evidence type="ECO:0000313" key="2">
    <source>
        <dbReference type="Proteomes" id="UP001186974"/>
    </source>
</evidence>
<dbReference type="EMBL" id="JAWDJW010006827">
    <property type="protein sequence ID" value="KAK3063498.1"/>
    <property type="molecule type" value="Genomic_DNA"/>
</dbReference>
<sequence length="301" mass="32927">MSPKPDGGFSVIPQPQRRSSRIIGRLTRLPDDYERGPNAPRYVPQINTENLTFNIPAAGLSASTASTLQSPASGRSRTSSWSPQSPAYIARKKSRTSTSSRKASSDGVTAQQQQTAPAPAPTAAAPAARRVLTPQEAANLPPDYRSEMPYLTMDARIKKGLNEAFKAIEQFADENFAFTIVNPNNVLSTLSKTLSKELVYIAGCVAVGGPNGAEGWQELFADPEWRVQLVIGVIGRLLKEHVFDSLMFGGTAEDMEDLHDLEVSTKDEDGFERHEQRGQYIRDTLATSMPRDYGITVERLS</sequence>
<accession>A0ACC3D8C2</accession>